<dbReference type="InterPro" id="IPR033121">
    <property type="entry name" value="PEPTIDASE_A1"/>
</dbReference>
<dbReference type="SUPFAM" id="SSF50630">
    <property type="entry name" value="Acid proteases"/>
    <property type="match status" value="1"/>
</dbReference>
<dbReference type="RefSeq" id="XP_021842753.1">
    <property type="nucleotide sequence ID" value="XM_021987061.2"/>
</dbReference>
<dbReference type="PANTHER" id="PTHR47967">
    <property type="entry name" value="OS07G0603500 PROTEIN-RELATED"/>
    <property type="match status" value="1"/>
</dbReference>
<evidence type="ECO:0000256" key="2">
    <source>
        <dbReference type="ARBA" id="ARBA00022670"/>
    </source>
</evidence>
<evidence type="ECO:0000313" key="10">
    <source>
        <dbReference type="Proteomes" id="UP000813463"/>
    </source>
</evidence>
<dbReference type="InterPro" id="IPR032799">
    <property type="entry name" value="TAXi_C"/>
</dbReference>
<dbReference type="FunFam" id="2.40.70.10:FF:000031">
    <property type="entry name" value="Aspartyl protease AED1"/>
    <property type="match status" value="1"/>
</dbReference>
<feature type="chain" id="PRO_5040111267" evidence="8">
    <location>
        <begin position="30"/>
        <end position="431"/>
    </location>
</feature>
<dbReference type="Gene3D" id="2.40.70.10">
    <property type="entry name" value="Acid Proteases"/>
    <property type="match status" value="2"/>
</dbReference>
<dbReference type="PROSITE" id="PS51767">
    <property type="entry name" value="PEPTIDASE_A1"/>
    <property type="match status" value="1"/>
</dbReference>
<keyword evidence="4 7" id="KW-0378">Hydrolase</keyword>
<keyword evidence="5" id="KW-0325">Glycoprotein</keyword>
<dbReference type="GO" id="GO:0006508">
    <property type="term" value="P:proteolysis"/>
    <property type="evidence" value="ECO:0007669"/>
    <property type="project" value="UniProtKB-KW"/>
</dbReference>
<feature type="active site" evidence="6">
    <location>
        <position position="118"/>
    </location>
</feature>
<feature type="signal peptide" evidence="8">
    <location>
        <begin position="1"/>
        <end position="29"/>
    </location>
</feature>
<dbReference type="OrthoDB" id="2747330at2759"/>
<evidence type="ECO:0000256" key="3">
    <source>
        <dbReference type="ARBA" id="ARBA00022750"/>
    </source>
</evidence>
<dbReference type="GO" id="GO:0004190">
    <property type="term" value="F:aspartic-type endopeptidase activity"/>
    <property type="evidence" value="ECO:0000318"/>
    <property type="project" value="GO_Central"/>
</dbReference>
<keyword evidence="8" id="KW-0732">Signal</keyword>
<dbReference type="InterPro" id="IPR051708">
    <property type="entry name" value="Plant_Aspart_Prot_A1"/>
</dbReference>
<dbReference type="InterPro" id="IPR021109">
    <property type="entry name" value="Peptidase_aspartic_dom_sf"/>
</dbReference>
<organism evidence="10 11">
    <name type="scientific">Spinacia oleracea</name>
    <name type="common">Spinach</name>
    <dbReference type="NCBI Taxonomy" id="3562"/>
    <lineage>
        <taxon>Eukaryota</taxon>
        <taxon>Viridiplantae</taxon>
        <taxon>Streptophyta</taxon>
        <taxon>Embryophyta</taxon>
        <taxon>Tracheophyta</taxon>
        <taxon>Spermatophyta</taxon>
        <taxon>Magnoliopsida</taxon>
        <taxon>eudicotyledons</taxon>
        <taxon>Gunneridae</taxon>
        <taxon>Pentapetalae</taxon>
        <taxon>Caryophyllales</taxon>
        <taxon>Chenopodiaceae</taxon>
        <taxon>Chenopodioideae</taxon>
        <taxon>Anserineae</taxon>
        <taxon>Spinacia</taxon>
    </lineage>
</organism>
<feature type="active site" evidence="6">
    <location>
        <position position="315"/>
    </location>
</feature>
<evidence type="ECO:0000256" key="4">
    <source>
        <dbReference type="ARBA" id="ARBA00022801"/>
    </source>
</evidence>
<evidence type="ECO:0000256" key="5">
    <source>
        <dbReference type="ARBA" id="ARBA00023180"/>
    </source>
</evidence>
<dbReference type="KEGG" id="soe:110782814"/>
<evidence type="ECO:0000313" key="11">
    <source>
        <dbReference type="RefSeq" id="XP_021842753.1"/>
    </source>
</evidence>
<dbReference type="GO" id="GO:0005576">
    <property type="term" value="C:extracellular region"/>
    <property type="evidence" value="ECO:0000318"/>
    <property type="project" value="GO_Central"/>
</dbReference>
<dbReference type="InterPro" id="IPR001969">
    <property type="entry name" value="Aspartic_peptidase_AS"/>
</dbReference>
<reference evidence="10" key="1">
    <citation type="journal article" date="2021" name="Nat. Commun.">
        <title>Genomic analyses provide insights into spinach domestication and the genetic basis of agronomic traits.</title>
        <authorList>
            <person name="Cai X."/>
            <person name="Sun X."/>
            <person name="Xu C."/>
            <person name="Sun H."/>
            <person name="Wang X."/>
            <person name="Ge C."/>
            <person name="Zhang Z."/>
            <person name="Wang Q."/>
            <person name="Fei Z."/>
            <person name="Jiao C."/>
            <person name="Wang Q."/>
        </authorList>
    </citation>
    <scope>NUCLEOTIDE SEQUENCE [LARGE SCALE GENOMIC DNA]</scope>
    <source>
        <strain evidence="10">cv. Varoflay</strain>
    </source>
</reference>
<accession>A0A9R0JQD3</accession>
<dbReference type="PRINTS" id="PR00792">
    <property type="entry name" value="PEPSIN"/>
</dbReference>
<gene>
    <name evidence="11" type="primary">LOC110782814</name>
</gene>
<dbReference type="CDD" id="cd05476">
    <property type="entry name" value="pepsin_A_like_plant"/>
    <property type="match status" value="1"/>
</dbReference>
<evidence type="ECO:0000259" key="9">
    <source>
        <dbReference type="PROSITE" id="PS51767"/>
    </source>
</evidence>
<protein>
    <submittedName>
        <fullName evidence="11">Aspartic proteinase CDR1</fullName>
    </submittedName>
</protein>
<dbReference type="PANTHER" id="PTHR47967:SF138">
    <property type="entry name" value="ASPARTIC PROTEINASE CDR1-LIKE"/>
    <property type="match status" value="1"/>
</dbReference>
<dbReference type="Pfam" id="PF14541">
    <property type="entry name" value="TAXi_C"/>
    <property type="match status" value="1"/>
</dbReference>
<name>A0A9R0JQD3_SPIOL</name>
<reference evidence="11" key="2">
    <citation type="submission" date="2025-08" db="UniProtKB">
        <authorList>
            <consortium name="RefSeq"/>
        </authorList>
    </citation>
    <scope>IDENTIFICATION</scope>
    <source>
        <tissue evidence="11">Leaf</tissue>
    </source>
</reference>
<dbReference type="Proteomes" id="UP000813463">
    <property type="component" value="Chromosome 1"/>
</dbReference>
<dbReference type="Pfam" id="PF14543">
    <property type="entry name" value="TAXi_N"/>
    <property type="match status" value="1"/>
</dbReference>
<dbReference type="PROSITE" id="PS00141">
    <property type="entry name" value="ASP_PROTEASE"/>
    <property type="match status" value="2"/>
</dbReference>
<keyword evidence="3 7" id="KW-0064">Aspartyl protease</keyword>
<evidence type="ECO:0000256" key="6">
    <source>
        <dbReference type="PIRSR" id="PIRSR601461-1"/>
    </source>
</evidence>
<dbReference type="InterPro" id="IPR032861">
    <property type="entry name" value="TAXi_N"/>
</dbReference>
<evidence type="ECO:0000256" key="8">
    <source>
        <dbReference type="SAM" id="SignalP"/>
    </source>
</evidence>
<comment type="similarity">
    <text evidence="1 7">Belongs to the peptidase A1 family.</text>
</comment>
<keyword evidence="10" id="KW-1185">Reference proteome</keyword>
<dbReference type="GeneID" id="110782814"/>
<dbReference type="AlphaFoldDB" id="A0A9R0JQD3"/>
<evidence type="ECO:0000256" key="1">
    <source>
        <dbReference type="ARBA" id="ARBA00007447"/>
    </source>
</evidence>
<proteinExistence type="inferred from homology"/>
<evidence type="ECO:0000256" key="7">
    <source>
        <dbReference type="RuleBase" id="RU000454"/>
    </source>
</evidence>
<sequence>MHAWANFLILLLVSSPFFLQLLNPTQTEARNLVSHVSFEADLIRRSSPLSTDYDSSMTLQQRQLRAALGSVSLGHNIRLSSSYFDEKDVQTDVTPNGGDYLMKIAVGTPPVEFTAVIDTGSDLIWLQCSPCQRCIEHDSPLFNPTNSSTYRTIPCNSQSCTYPDFDSGCIPNSMGSNNESCVYTSIYADGTISTGILSTDTISFPSATFPSSIIGCGYDQQGNLGIHGDGIVGLGLGELSLASQLGPNINYKFSHCLNPLTSSVAGKLKFGADVNPGAVSTPFTTQDPPTFYSLTLDGITVGNSSVPVGRDIIIDSGTTLTFLPTSIYDSVKTAVKDAIVDTPVPDPNKAFEPCYETLPSGVPDVVFNFKGADVVLKDVNTFKTIGNLSCLAIVPSDDSFTFGNIAQVNFEVGYDLKAKQISFAPTDCTKY</sequence>
<dbReference type="InterPro" id="IPR001461">
    <property type="entry name" value="Aspartic_peptidase_A1"/>
</dbReference>
<dbReference type="InterPro" id="IPR034161">
    <property type="entry name" value="Pepsin-like_plant"/>
</dbReference>
<keyword evidence="2 7" id="KW-0645">Protease</keyword>
<feature type="domain" description="Peptidase A1" evidence="9">
    <location>
        <begin position="100"/>
        <end position="424"/>
    </location>
</feature>